<evidence type="ECO:0000313" key="1">
    <source>
        <dbReference type="EnsemblMetazoa" id="PPA46166.1"/>
    </source>
</evidence>
<gene>
    <name evidence="1" type="primary">WBGene00284535</name>
</gene>
<reference evidence="1" key="2">
    <citation type="submission" date="2022-06" db="UniProtKB">
        <authorList>
            <consortium name="EnsemblMetazoa"/>
        </authorList>
    </citation>
    <scope>IDENTIFICATION</scope>
    <source>
        <strain evidence="1">PS312</strain>
    </source>
</reference>
<accession>A0A2A6BHB2</accession>
<reference evidence="2" key="1">
    <citation type="journal article" date="2008" name="Nat. Genet.">
        <title>The Pristionchus pacificus genome provides a unique perspective on nematode lifestyle and parasitism.</title>
        <authorList>
            <person name="Dieterich C."/>
            <person name="Clifton S.W."/>
            <person name="Schuster L.N."/>
            <person name="Chinwalla A."/>
            <person name="Delehaunty K."/>
            <person name="Dinkelacker I."/>
            <person name="Fulton L."/>
            <person name="Fulton R."/>
            <person name="Godfrey J."/>
            <person name="Minx P."/>
            <person name="Mitreva M."/>
            <person name="Roeseler W."/>
            <person name="Tian H."/>
            <person name="Witte H."/>
            <person name="Yang S.P."/>
            <person name="Wilson R.K."/>
            <person name="Sommer R.J."/>
        </authorList>
    </citation>
    <scope>NUCLEOTIDE SEQUENCE [LARGE SCALE GENOMIC DNA]</scope>
    <source>
        <strain evidence="2">PS312</strain>
    </source>
</reference>
<proteinExistence type="predicted"/>
<dbReference type="Proteomes" id="UP000005239">
    <property type="component" value="Unassembled WGS sequence"/>
</dbReference>
<evidence type="ECO:0000313" key="2">
    <source>
        <dbReference type="Proteomes" id="UP000005239"/>
    </source>
</evidence>
<sequence>MPRCQNVTPLNSINSLGCRIQHLSQDLLSAITQLLSNLKKYISGQSTLEDLNGLKRSLNMVEADFIHTSNCLTKPEAIAAHPLAR</sequence>
<name>A0A2A6BHB2_PRIPA</name>
<dbReference type="AlphaFoldDB" id="A0A2A6BHB2"/>
<keyword evidence="2" id="KW-1185">Reference proteome</keyword>
<dbReference type="EnsemblMetazoa" id="PPA46166.1">
    <property type="protein sequence ID" value="PPA46166.1"/>
    <property type="gene ID" value="WBGene00284535"/>
</dbReference>
<accession>A0A8R1Z4V7</accession>
<organism evidence="1 2">
    <name type="scientific">Pristionchus pacificus</name>
    <name type="common">Parasitic nematode worm</name>
    <dbReference type="NCBI Taxonomy" id="54126"/>
    <lineage>
        <taxon>Eukaryota</taxon>
        <taxon>Metazoa</taxon>
        <taxon>Ecdysozoa</taxon>
        <taxon>Nematoda</taxon>
        <taxon>Chromadorea</taxon>
        <taxon>Rhabditida</taxon>
        <taxon>Rhabditina</taxon>
        <taxon>Diplogasteromorpha</taxon>
        <taxon>Diplogasteroidea</taxon>
        <taxon>Neodiplogasteridae</taxon>
        <taxon>Pristionchus</taxon>
    </lineage>
</organism>
<protein>
    <submittedName>
        <fullName evidence="1">Uncharacterized protein</fullName>
    </submittedName>
</protein>